<feature type="region of interest" description="Disordered" evidence="1">
    <location>
        <begin position="29"/>
        <end position="53"/>
    </location>
</feature>
<keyword evidence="3" id="KW-1185">Reference proteome</keyword>
<name>A0ABV4BHK5_9GAMM</name>
<sequence>MGQVHEGAFGERAGGPFTVGVIAICGVSSGPASTASPSRRRGFDNNTTYLENV</sequence>
<protein>
    <submittedName>
        <fullName evidence="2">Uncharacterized protein</fullName>
    </submittedName>
</protein>
<comment type="caution">
    <text evidence="2">The sequence shown here is derived from an EMBL/GenBank/DDBJ whole genome shotgun (WGS) entry which is preliminary data.</text>
</comment>
<evidence type="ECO:0000313" key="3">
    <source>
        <dbReference type="Proteomes" id="UP001564408"/>
    </source>
</evidence>
<organism evidence="2 3">
    <name type="scientific">Thioalkalicoccus limnaeus</name>
    <dbReference type="NCBI Taxonomy" id="120681"/>
    <lineage>
        <taxon>Bacteria</taxon>
        <taxon>Pseudomonadati</taxon>
        <taxon>Pseudomonadota</taxon>
        <taxon>Gammaproteobacteria</taxon>
        <taxon>Chromatiales</taxon>
        <taxon>Chromatiaceae</taxon>
        <taxon>Thioalkalicoccus</taxon>
    </lineage>
</organism>
<reference evidence="2 3" key="1">
    <citation type="submission" date="2024-05" db="EMBL/GenBank/DDBJ databases">
        <title>Genome Sequence and Characterization of the New Strain Purple Sulfur Bacterium of Genus Thioalkalicoccus.</title>
        <authorList>
            <person name="Bryantseva I.A."/>
            <person name="Kyndt J.A."/>
            <person name="Imhoff J.F."/>
        </authorList>
    </citation>
    <scope>NUCLEOTIDE SEQUENCE [LARGE SCALE GENOMIC DNA]</scope>
    <source>
        <strain evidence="2 3">Um2</strain>
    </source>
</reference>
<dbReference type="Proteomes" id="UP001564408">
    <property type="component" value="Unassembled WGS sequence"/>
</dbReference>
<accession>A0ABV4BHK5</accession>
<feature type="compositionally biased region" description="Polar residues" evidence="1">
    <location>
        <begin position="44"/>
        <end position="53"/>
    </location>
</feature>
<proteinExistence type="predicted"/>
<gene>
    <name evidence="2" type="ORF">ABC977_10350</name>
</gene>
<dbReference type="RefSeq" id="WP_369667194.1">
    <property type="nucleotide sequence ID" value="NZ_JBDKXB010000012.1"/>
</dbReference>
<evidence type="ECO:0000256" key="1">
    <source>
        <dbReference type="SAM" id="MobiDB-lite"/>
    </source>
</evidence>
<evidence type="ECO:0000313" key="2">
    <source>
        <dbReference type="EMBL" id="MEY6432807.1"/>
    </source>
</evidence>
<dbReference type="EMBL" id="JBDKXB010000012">
    <property type="protein sequence ID" value="MEY6432807.1"/>
    <property type="molecule type" value="Genomic_DNA"/>
</dbReference>